<keyword evidence="7" id="KW-0479">Metal-binding</keyword>
<reference evidence="19 20" key="1">
    <citation type="submission" date="2024-09" db="EMBL/GenBank/DDBJ databases">
        <title>A chromosome-level genome assembly of Gray's grenadier anchovy, Coilia grayii.</title>
        <authorList>
            <person name="Fu Z."/>
        </authorList>
    </citation>
    <scope>NUCLEOTIDE SEQUENCE [LARGE SCALE GENOMIC DNA]</scope>
    <source>
        <strain evidence="19">G4</strain>
        <tissue evidence="19">Muscle</tissue>
    </source>
</reference>
<evidence type="ECO:0000259" key="17">
    <source>
        <dbReference type="PROSITE" id="PS50280"/>
    </source>
</evidence>
<dbReference type="InterPro" id="IPR046341">
    <property type="entry name" value="SET_dom_sf"/>
</dbReference>
<dbReference type="GO" id="GO:0008168">
    <property type="term" value="F:methyltransferase activity"/>
    <property type="evidence" value="ECO:0007669"/>
    <property type="project" value="UniProtKB-KW"/>
</dbReference>
<organism evidence="19 20">
    <name type="scientific">Coilia grayii</name>
    <name type="common">Gray's grenadier anchovy</name>
    <dbReference type="NCBI Taxonomy" id="363190"/>
    <lineage>
        <taxon>Eukaryota</taxon>
        <taxon>Metazoa</taxon>
        <taxon>Chordata</taxon>
        <taxon>Craniata</taxon>
        <taxon>Vertebrata</taxon>
        <taxon>Euteleostomi</taxon>
        <taxon>Actinopterygii</taxon>
        <taxon>Neopterygii</taxon>
        <taxon>Teleostei</taxon>
        <taxon>Clupei</taxon>
        <taxon>Clupeiformes</taxon>
        <taxon>Clupeoidei</taxon>
        <taxon>Engraulidae</taxon>
        <taxon>Coilinae</taxon>
        <taxon>Coilia</taxon>
    </lineage>
</organism>
<dbReference type="GO" id="GO:0008270">
    <property type="term" value="F:zinc ion binding"/>
    <property type="evidence" value="ECO:0007669"/>
    <property type="project" value="UniProtKB-KW"/>
</dbReference>
<comment type="function">
    <text evidence="12">Protein-lysine N-methyltransferase. Monomethylates PRMT5, modulating its transcriptional activity. May also act as a histone methyltransferase. Plays a critical role in cardiac development. Acts as a key epigenetic regulator of gene expression during cardiac development via its dual activities as a methyltransferase and negative regulator of HDAC1.</text>
</comment>
<dbReference type="PANTHER" id="PTHR46165:SF2">
    <property type="entry name" value="SET AND MYND DOMAIN-CONTAINING PROTEIN 4"/>
    <property type="match status" value="1"/>
</dbReference>
<dbReference type="PROSITE" id="PS50280">
    <property type="entry name" value="SET"/>
    <property type="match status" value="1"/>
</dbReference>
<feature type="region of interest" description="Disordered" evidence="16">
    <location>
        <begin position="236"/>
        <end position="265"/>
    </location>
</feature>
<dbReference type="InterPro" id="IPR001214">
    <property type="entry name" value="SET_dom"/>
</dbReference>
<evidence type="ECO:0000313" key="19">
    <source>
        <dbReference type="EMBL" id="KAL2094771.1"/>
    </source>
</evidence>
<gene>
    <name evidence="19" type="ORF">ACEWY4_009490</name>
</gene>
<dbReference type="Gene3D" id="2.170.270.10">
    <property type="entry name" value="SET domain"/>
    <property type="match status" value="1"/>
</dbReference>
<name>A0ABD1K6V4_9TELE</name>
<dbReference type="InterPro" id="IPR044421">
    <property type="entry name" value="SMYD4_SET"/>
</dbReference>
<keyword evidence="5" id="KW-0808">Transferase</keyword>
<feature type="region of interest" description="Disordered" evidence="16">
    <location>
        <begin position="160"/>
        <end position="199"/>
    </location>
</feature>
<keyword evidence="9" id="KW-0862">Zinc</keyword>
<keyword evidence="4" id="KW-0489">Methyltransferase</keyword>
<feature type="compositionally biased region" description="Acidic residues" evidence="16">
    <location>
        <begin position="242"/>
        <end position="251"/>
    </location>
</feature>
<dbReference type="AlphaFoldDB" id="A0ABD1K6V4"/>
<protein>
    <recommendedName>
        <fullName evidence="13">Protein-lysine N-methyltransferase SMYD4</fullName>
    </recommendedName>
    <alternativeName>
        <fullName evidence="14">SET and MYND domain-containing protein 4</fullName>
    </alternativeName>
</protein>
<evidence type="ECO:0000256" key="11">
    <source>
        <dbReference type="ARBA" id="ARBA00048985"/>
    </source>
</evidence>
<feature type="domain" description="MYND-type" evidence="18">
    <location>
        <begin position="277"/>
        <end position="316"/>
    </location>
</feature>
<dbReference type="SUPFAM" id="SSF82199">
    <property type="entry name" value="SET domain"/>
    <property type="match status" value="1"/>
</dbReference>
<comment type="subcellular location">
    <subcellularLocation>
        <location evidence="2">Cytoplasm</location>
    </subcellularLocation>
    <subcellularLocation>
        <location evidence="1">Nucleus</location>
    </subcellularLocation>
</comment>
<evidence type="ECO:0000256" key="16">
    <source>
        <dbReference type="SAM" id="MobiDB-lite"/>
    </source>
</evidence>
<evidence type="ECO:0000313" key="20">
    <source>
        <dbReference type="Proteomes" id="UP001591681"/>
    </source>
</evidence>
<feature type="domain" description="SET" evidence="17">
    <location>
        <begin position="193"/>
        <end position="596"/>
    </location>
</feature>
<evidence type="ECO:0000256" key="13">
    <source>
        <dbReference type="ARBA" id="ARBA00093635"/>
    </source>
</evidence>
<evidence type="ECO:0000256" key="7">
    <source>
        <dbReference type="ARBA" id="ARBA00022723"/>
    </source>
</evidence>
<evidence type="ECO:0000256" key="14">
    <source>
        <dbReference type="ARBA" id="ARBA00093680"/>
    </source>
</evidence>
<evidence type="ECO:0000256" key="5">
    <source>
        <dbReference type="ARBA" id="ARBA00022679"/>
    </source>
</evidence>
<evidence type="ECO:0000256" key="12">
    <source>
        <dbReference type="ARBA" id="ARBA00093423"/>
    </source>
</evidence>
<evidence type="ECO:0000256" key="4">
    <source>
        <dbReference type="ARBA" id="ARBA00022603"/>
    </source>
</evidence>
<dbReference type="PROSITE" id="PS50865">
    <property type="entry name" value="ZF_MYND_2"/>
    <property type="match status" value="1"/>
</dbReference>
<dbReference type="GO" id="GO:0005737">
    <property type="term" value="C:cytoplasm"/>
    <property type="evidence" value="ECO:0007669"/>
    <property type="project" value="UniProtKB-SubCell"/>
</dbReference>
<keyword evidence="10" id="KW-0539">Nucleus</keyword>
<evidence type="ECO:0000256" key="3">
    <source>
        <dbReference type="ARBA" id="ARBA00022490"/>
    </source>
</evidence>
<evidence type="ECO:0000256" key="2">
    <source>
        <dbReference type="ARBA" id="ARBA00004496"/>
    </source>
</evidence>
<comment type="caution">
    <text evidence="19">The sequence shown here is derived from an EMBL/GenBank/DDBJ whole genome shotgun (WGS) entry which is preliminary data.</text>
</comment>
<dbReference type="SUPFAM" id="SSF48452">
    <property type="entry name" value="TPR-like"/>
    <property type="match status" value="2"/>
</dbReference>
<keyword evidence="3" id="KW-0963">Cytoplasm</keyword>
<dbReference type="GO" id="GO:0005634">
    <property type="term" value="C:nucleus"/>
    <property type="evidence" value="ECO:0007669"/>
    <property type="project" value="UniProtKB-SubCell"/>
</dbReference>
<evidence type="ECO:0000256" key="8">
    <source>
        <dbReference type="ARBA" id="ARBA00022771"/>
    </source>
</evidence>
<evidence type="ECO:0000259" key="18">
    <source>
        <dbReference type="PROSITE" id="PS50865"/>
    </source>
</evidence>
<dbReference type="SUPFAM" id="SSF144232">
    <property type="entry name" value="HIT/MYND zinc finger-like"/>
    <property type="match status" value="1"/>
</dbReference>
<evidence type="ECO:0000256" key="9">
    <source>
        <dbReference type="ARBA" id="ARBA00022833"/>
    </source>
</evidence>
<dbReference type="InterPro" id="IPR011990">
    <property type="entry name" value="TPR-like_helical_dom_sf"/>
</dbReference>
<dbReference type="GO" id="GO:0032259">
    <property type="term" value="P:methylation"/>
    <property type="evidence" value="ECO:0007669"/>
    <property type="project" value="UniProtKB-KW"/>
</dbReference>
<dbReference type="Proteomes" id="UP001591681">
    <property type="component" value="Unassembled WGS sequence"/>
</dbReference>
<comment type="catalytic activity">
    <reaction evidence="11">
        <text>L-lysyl-[protein] + S-adenosyl-L-methionine = N(6)-methyl-L-lysyl-[protein] + S-adenosyl-L-homocysteine + H(+)</text>
        <dbReference type="Rhea" id="RHEA:51736"/>
        <dbReference type="Rhea" id="RHEA-COMP:9752"/>
        <dbReference type="Rhea" id="RHEA-COMP:13053"/>
        <dbReference type="ChEBI" id="CHEBI:15378"/>
        <dbReference type="ChEBI" id="CHEBI:29969"/>
        <dbReference type="ChEBI" id="CHEBI:57856"/>
        <dbReference type="ChEBI" id="CHEBI:59789"/>
        <dbReference type="ChEBI" id="CHEBI:61929"/>
    </reaction>
</comment>
<keyword evidence="8 15" id="KW-0863">Zinc-finger</keyword>
<sequence>MDLPCPDWIKHAEQIWDRLDAVQKNKFSAQLDIDEIFDFGQSHTTPDDVRVLCGIGKTIPVQKCSQRAVKLRERGNDSFKAKDYTSAALHYTQGACQAPGDSEQLALCYANRSAALFHLRRYQECLEDIGRALAHGYPSHLQPKLLSRRAQCQSFIHTQQPGQEGTATALHAASRTPTPATVVSHPHSHSPATGVSLHFGPEKGRHLVAVEGRRAGEVLLEDQAFSCVLIPGQGLRGGQEQQQEEEEEEEEVGRGGRKRAGVKSGAKGAFGTEERCCHRCLCPTFSPVPCPGCSYARYCGQLCQEQAWQEHHRWECPLGAELRAAGVLAQLALRVALKAGLQEVQRARGTHGKARSLSEQEVPEDRKSNIGRGKASGLDTTSPPGGQTESALPHNASMPTSDPCVGSHGNAYQRVYSLLPHVEGHAPSLRFLYAVTIATLYQALQQAGPPPSSWGGGDYVNDSCDGQSPCEDAMCGTWKPELSILGATTLRHLLQLRANAQAIITERVSDECDVAVQASREVRVATAIFPTLSLMNHACRPNTSVTFDLCGRRSPDASSPPLVLSSDSVTSVTGVSVTVRASKDLTAGEELLHCYGPHCSRMEVQERQCLLLEQYMFTCQCEACLQDLQSPAEGSIASTHYKCPKCAKPLQAGAGVYVCVRKGCSGQVSRGQVEGTLQALRAVLDEALELLDMDRPDDALKLLHEAMSRARRHLLDTHKLQGQLCDATARAYASMGRWCEAANQLSSSVECVRRQFGEGSLELGQQLFKLAQLHFNGGQAGQSLCVMAEARQVLSLHRHTHSQELQELQAMEDCLRAASF</sequence>
<dbReference type="EMBL" id="JBHFQA010000008">
    <property type="protein sequence ID" value="KAL2094771.1"/>
    <property type="molecule type" value="Genomic_DNA"/>
</dbReference>
<dbReference type="CDD" id="cd10536">
    <property type="entry name" value="SET_SMYD4"/>
    <property type="match status" value="1"/>
</dbReference>
<dbReference type="Gene3D" id="1.25.40.10">
    <property type="entry name" value="Tetratricopeptide repeat domain"/>
    <property type="match status" value="2"/>
</dbReference>
<dbReference type="InterPro" id="IPR002893">
    <property type="entry name" value="Znf_MYND"/>
</dbReference>
<dbReference type="InterPro" id="IPR052097">
    <property type="entry name" value="SET-MYND_domain_protein"/>
</dbReference>
<accession>A0ABD1K6V4</accession>
<evidence type="ECO:0000256" key="15">
    <source>
        <dbReference type="PROSITE-ProRule" id="PRU00134"/>
    </source>
</evidence>
<feature type="region of interest" description="Disordered" evidence="16">
    <location>
        <begin position="346"/>
        <end position="404"/>
    </location>
</feature>
<keyword evidence="20" id="KW-1185">Reference proteome</keyword>
<evidence type="ECO:0000256" key="1">
    <source>
        <dbReference type="ARBA" id="ARBA00004123"/>
    </source>
</evidence>
<evidence type="ECO:0000256" key="6">
    <source>
        <dbReference type="ARBA" id="ARBA00022691"/>
    </source>
</evidence>
<keyword evidence="6" id="KW-0949">S-adenosyl-L-methionine</keyword>
<dbReference type="Pfam" id="PF01753">
    <property type="entry name" value="zf-MYND"/>
    <property type="match status" value="1"/>
</dbReference>
<proteinExistence type="predicted"/>
<dbReference type="PANTHER" id="PTHR46165">
    <property type="entry name" value="SET AND MYND DOMAIN-CONTAINING PROTEIN 4"/>
    <property type="match status" value="1"/>
</dbReference>
<feature type="compositionally biased region" description="Polar residues" evidence="16">
    <location>
        <begin position="378"/>
        <end position="390"/>
    </location>
</feature>
<evidence type="ECO:0000256" key="10">
    <source>
        <dbReference type="ARBA" id="ARBA00023242"/>
    </source>
</evidence>